<organism evidence="6 7">
    <name type="scientific">Pogona vitticeps</name>
    <name type="common">central bearded dragon</name>
    <dbReference type="NCBI Taxonomy" id="103695"/>
    <lineage>
        <taxon>Eukaryota</taxon>
        <taxon>Metazoa</taxon>
        <taxon>Chordata</taxon>
        <taxon>Craniata</taxon>
        <taxon>Vertebrata</taxon>
        <taxon>Euteleostomi</taxon>
        <taxon>Lepidosauria</taxon>
        <taxon>Squamata</taxon>
        <taxon>Bifurcata</taxon>
        <taxon>Unidentata</taxon>
        <taxon>Episquamata</taxon>
        <taxon>Toxicofera</taxon>
        <taxon>Iguania</taxon>
        <taxon>Acrodonta</taxon>
        <taxon>Agamidae</taxon>
        <taxon>Amphibolurinae</taxon>
        <taxon>Pogona</taxon>
    </lineage>
</organism>
<feature type="compositionally biased region" description="Basic and acidic residues" evidence="4">
    <location>
        <begin position="255"/>
        <end position="268"/>
    </location>
</feature>
<dbReference type="Pfam" id="PF16034">
    <property type="entry name" value="JAKMIP_CC3"/>
    <property type="match status" value="1"/>
</dbReference>
<sequence>MSKKGASFRAKGERPDPLAALQAANEELRAKLTDIQIELQQEKSKVSKLEREKNQEVKQIKEHEQHKNIVIVTELKAKLHEEKMRELQAVREGLLRQHEAELLRVIKIKDNEIQRLQALLNTVRDGTPDKVKTVLFSEAKEEAKKGFEVEKIKMQQEISELKGAKKQVEEALSVVVQADKMKAAEIRSVYHLHQEEITRIKRECEREIRRLMEEIKFKDRAVYVLERELGVQAGQAQRLQLQKEALDEQLSQLKEADRHLSSPKRELPHASGAGDTSDHSGSPEQQLDERDARRFQLKIAELSAIIRKLEDRNALLSEERNELLKRLREAESQYKPLLDKNRRLSRKNEDLSHTLRRMENKLKFVTQENLEMRQRVRTIRRPSSLNDLDQNQDEREIEFLRLHILEQQNIIDELSKTLETAGYVKSVIERDKLLRYRKQRKKFAKFPKPVVETFFGYDEEASLESDGSSISYQTDRTDQTPCTPDDDLEEGMAKEETELRFRQLTMEYQALQRAYALLQEQVGGTLDAEREVKTREQLQAEIHRAQAQIEDLEKALAEQGQDMKWIEEKQALYRRNQELVEKIKQMEAEEARLKHEVQDAKDQNELLEFRILELEERERRSPAINFHHIPFTEGKSPLQVYCEAEGVTDILVAELMKKLDILGDNANLTNEEQVVVIQARTVLTLAEKWLQQIEVTESALQQKMIDLENEKELFSKQKGYLDDELDFRKQSLDQAHKHILELEAMLYDALQQEAGAKMTEMLSEEEREKLKNAVEQWKRQVMSELRERDSQILRERMELIQHAQQRIKELEERIEAQKRQIKELEEKFLFLFLFFSLAFILWS</sequence>
<evidence type="ECO:0000259" key="5">
    <source>
        <dbReference type="Pfam" id="PF16034"/>
    </source>
</evidence>
<evidence type="ECO:0000256" key="4">
    <source>
        <dbReference type="SAM" id="MobiDB-lite"/>
    </source>
</evidence>
<dbReference type="GO" id="GO:0016301">
    <property type="term" value="F:kinase activity"/>
    <property type="evidence" value="ECO:0007669"/>
    <property type="project" value="UniProtKB-KW"/>
</dbReference>
<dbReference type="GO" id="GO:0008017">
    <property type="term" value="F:microtubule binding"/>
    <property type="evidence" value="ECO:0007669"/>
    <property type="project" value="InterPro"/>
</dbReference>
<reference evidence="7" key="1">
    <citation type="submission" date="2025-08" db="UniProtKB">
        <authorList>
            <consortium name="RefSeq"/>
        </authorList>
    </citation>
    <scope>IDENTIFICATION</scope>
</reference>
<evidence type="ECO:0000256" key="3">
    <source>
        <dbReference type="SAM" id="Coils"/>
    </source>
</evidence>
<accession>A0A6J0SZG5</accession>
<name>A0A6J0SZG5_9SAUR</name>
<keyword evidence="6" id="KW-1185">Reference proteome</keyword>
<dbReference type="Proteomes" id="UP001652642">
    <property type="component" value="Chromosome 3"/>
</dbReference>
<evidence type="ECO:0000256" key="2">
    <source>
        <dbReference type="ARBA" id="ARBA00023054"/>
    </source>
</evidence>
<dbReference type="InterPro" id="IPR031994">
    <property type="entry name" value="JAKMIP_C"/>
</dbReference>
<keyword evidence="2 3" id="KW-0175">Coiled coil</keyword>
<keyword evidence="7" id="KW-0418">Kinase</keyword>
<feature type="coiled-coil region" evidence="3">
    <location>
        <begin position="18"/>
        <end position="97"/>
    </location>
</feature>
<dbReference type="GeneID" id="110075162"/>
<feature type="region of interest" description="Disordered" evidence="4">
    <location>
        <begin position="465"/>
        <end position="486"/>
    </location>
</feature>
<feature type="coiled-coil region" evidence="3">
    <location>
        <begin position="690"/>
        <end position="717"/>
    </location>
</feature>
<evidence type="ECO:0000313" key="6">
    <source>
        <dbReference type="Proteomes" id="UP001652642"/>
    </source>
</evidence>
<feature type="coiled-coil region" evidence="3">
    <location>
        <begin position="760"/>
        <end position="827"/>
    </location>
</feature>
<dbReference type="GO" id="GO:0019900">
    <property type="term" value="F:kinase binding"/>
    <property type="evidence" value="ECO:0007669"/>
    <property type="project" value="InterPro"/>
</dbReference>
<evidence type="ECO:0000256" key="1">
    <source>
        <dbReference type="ARBA" id="ARBA00005239"/>
    </source>
</evidence>
<feature type="domain" description="Janus kinase and microtubule-interacting protein C-terminal" evidence="5">
    <location>
        <begin position="429"/>
        <end position="625"/>
    </location>
</feature>
<evidence type="ECO:0000313" key="7">
    <source>
        <dbReference type="RefSeq" id="XP_020641772.1"/>
    </source>
</evidence>
<feature type="coiled-coil region" evidence="3">
    <location>
        <begin position="292"/>
        <end position="375"/>
    </location>
</feature>
<gene>
    <name evidence="7" type="primary">JAKMIP3</name>
</gene>
<dbReference type="AlphaFoldDB" id="A0A6J0SZG5"/>
<proteinExistence type="inferred from homology"/>
<feature type="region of interest" description="Disordered" evidence="4">
    <location>
        <begin position="255"/>
        <end position="289"/>
    </location>
</feature>
<protein>
    <submittedName>
        <fullName evidence="7">Janus kinase and microtubule-interacting protein 3 isoform X5</fullName>
    </submittedName>
</protein>
<keyword evidence="7" id="KW-0808">Transferase</keyword>
<feature type="compositionally biased region" description="Polar residues" evidence="4">
    <location>
        <begin position="465"/>
        <end position="482"/>
    </location>
</feature>
<dbReference type="RefSeq" id="XP_020641772.1">
    <property type="nucleotide sequence ID" value="XM_020786113.2"/>
</dbReference>
<comment type="similarity">
    <text evidence="1">Belongs to the JAKMIP family.</text>
</comment>
<dbReference type="CTD" id="282973"/>
<feature type="coiled-coil region" evidence="3">
    <location>
        <begin position="494"/>
        <end position="617"/>
    </location>
</feature>
<dbReference type="InterPro" id="IPR024836">
    <property type="entry name" value="JAKMIP"/>
</dbReference>
<dbReference type="PANTHER" id="PTHR18935">
    <property type="entry name" value="GOLGIN SUBFAMILY A MEMBER 4-LIKE ISOFORM X1"/>
    <property type="match status" value="1"/>
</dbReference>
<dbReference type="PANTHER" id="PTHR18935:SF9">
    <property type="entry name" value="JANUS KINASE AND MICROTUBULE-INTERACTING PROTEIN 3"/>
    <property type="match status" value="1"/>
</dbReference>